<evidence type="ECO:0000256" key="4">
    <source>
        <dbReference type="RuleBase" id="RU364147"/>
    </source>
</evidence>
<proteinExistence type="inferred from homology"/>
<dbReference type="InParanoid" id="K1XJH0"/>
<dbReference type="GO" id="GO:0006357">
    <property type="term" value="P:regulation of transcription by RNA polymerase II"/>
    <property type="evidence" value="ECO:0007669"/>
    <property type="project" value="InterPro"/>
</dbReference>
<dbReference type="KEGG" id="mbe:MBM_01525"/>
<comment type="subunit">
    <text evidence="4">Component of the Mediator complex.</text>
</comment>
<accession>K1XJH0</accession>
<sequence>MATPAEAEATPKFKPFTKAERIQQLNDTDKSVHLVLKSAGLALKTLSATQHIQEETTDERKAGFEAASDSLISHLVKVDIGLRRNVWGLEEASIIAPEKVKKATAQTGNGLLGRSKQEAEAADVSSMGKLDIGWLNSRSGRVGRDMEAELWENSRKFLEEQRAAVKGDAGTNSDAKPV</sequence>
<evidence type="ECO:0000256" key="1">
    <source>
        <dbReference type="ARBA" id="ARBA00004123"/>
    </source>
</evidence>
<dbReference type="GeneID" id="18757460"/>
<dbReference type="InterPro" id="IPR019404">
    <property type="entry name" value="Mediator_Med11"/>
</dbReference>
<reference evidence="5 6" key="1">
    <citation type="journal article" date="2012" name="BMC Genomics">
        <title>Sequencing the genome of Marssonina brunnea reveals fungus-poplar co-evolution.</title>
        <authorList>
            <person name="Zhu S."/>
            <person name="Cao Y.-Z."/>
            <person name="Jiang C."/>
            <person name="Tan B.-Y."/>
            <person name="Wang Z."/>
            <person name="Feng S."/>
            <person name="Zhang L."/>
            <person name="Su X.-H."/>
            <person name="Brejova B."/>
            <person name="Vinar T."/>
            <person name="Xu M."/>
            <person name="Wang M.-X."/>
            <person name="Zhang S.-G."/>
            <person name="Huang M.-R."/>
            <person name="Wu R."/>
            <person name="Zhou Y."/>
        </authorList>
    </citation>
    <scope>NUCLEOTIDE SEQUENCE [LARGE SCALE GENOMIC DNA]</scope>
    <source>
        <strain evidence="5 6">MB_m1</strain>
    </source>
</reference>
<name>K1XJH0_MARBU</name>
<keyword evidence="4" id="KW-0804">Transcription</keyword>
<dbReference type="Proteomes" id="UP000006753">
    <property type="component" value="Unassembled WGS sequence"/>
</dbReference>
<evidence type="ECO:0000256" key="3">
    <source>
        <dbReference type="ARBA" id="ARBA00023242"/>
    </source>
</evidence>
<evidence type="ECO:0000313" key="6">
    <source>
        <dbReference type="Proteomes" id="UP000006753"/>
    </source>
</evidence>
<dbReference type="GO" id="GO:0003712">
    <property type="term" value="F:transcription coregulator activity"/>
    <property type="evidence" value="ECO:0007669"/>
    <property type="project" value="InterPro"/>
</dbReference>
<gene>
    <name evidence="4" type="primary">MED11</name>
    <name evidence="5" type="ORF">MBM_01525</name>
</gene>
<keyword evidence="3 4" id="KW-0539">Nucleus</keyword>
<comment type="subcellular location">
    <subcellularLocation>
        <location evidence="1 4">Nucleus</location>
    </subcellularLocation>
</comment>
<organism evidence="5 6">
    <name type="scientific">Marssonina brunnea f. sp. multigermtubi (strain MB_m1)</name>
    <name type="common">Marssonina leaf spot fungus</name>
    <dbReference type="NCBI Taxonomy" id="1072389"/>
    <lineage>
        <taxon>Eukaryota</taxon>
        <taxon>Fungi</taxon>
        <taxon>Dikarya</taxon>
        <taxon>Ascomycota</taxon>
        <taxon>Pezizomycotina</taxon>
        <taxon>Leotiomycetes</taxon>
        <taxon>Helotiales</taxon>
        <taxon>Drepanopezizaceae</taxon>
        <taxon>Drepanopeziza</taxon>
    </lineage>
</organism>
<dbReference type="STRING" id="1072389.K1XJH0"/>
<dbReference type="OrthoDB" id="5418434at2759"/>
<evidence type="ECO:0000256" key="2">
    <source>
        <dbReference type="ARBA" id="ARBA00008186"/>
    </source>
</evidence>
<dbReference type="eggNOG" id="ENOG502S9BX">
    <property type="taxonomic scope" value="Eukaryota"/>
</dbReference>
<comment type="similarity">
    <text evidence="2 4">Belongs to the Mediator complex subunit 11 family.</text>
</comment>
<keyword evidence="6" id="KW-1185">Reference proteome</keyword>
<dbReference type="RefSeq" id="XP_007289414.1">
    <property type="nucleotide sequence ID" value="XM_007289352.1"/>
</dbReference>
<dbReference type="GO" id="GO:0016592">
    <property type="term" value="C:mediator complex"/>
    <property type="evidence" value="ECO:0007669"/>
    <property type="project" value="InterPro"/>
</dbReference>
<protein>
    <recommendedName>
        <fullName evidence="4">Mediator of RNA polymerase II transcription subunit 11</fullName>
    </recommendedName>
    <alternativeName>
        <fullName evidence="4">Mediator complex subunit 11</fullName>
    </alternativeName>
</protein>
<evidence type="ECO:0000313" key="5">
    <source>
        <dbReference type="EMBL" id="EKD20843.1"/>
    </source>
</evidence>
<dbReference type="Pfam" id="PF10280">
    <property type="entry name" value="Med11"/>
    <property type="match status" value="1"/>
</dbReference>
<dbReference type="OMA" id="HSIDVRM"/>
<keyword evidence="4" id="KW-0010">Activator</keyword>
<dbReference type="AlphaFoldDB" id="K1XJH0"/>
<keyword evidence="4" id="KW-0805">Transcription regulation</keyword>
<comment type="function">
    <text evidence="4">Component of the Mediator complex, a coactivator involved in the regulated transcription of nearly all RNA polymerase II-dependent genes. Mediator functions as a bridge to convey information from gene-specific regulatory proteins to the basal RNA polymerase II transcription machinery. Mediator is recruited to promoters by direct interactions with regulatory proteins and serves as a scaffold for the assembly of a functional pre-initiation complex with RNA polymerase II and the general transcription factors.</text>
</comment>
<dbReference type="HOGENOM" id="CLU_094325_0_1_1"/>
<dbReference type="EMBL" id="JH921429">
    <property type="protein sequence ID" value="EKD20843.1"/>
    <property type="molecule type" value="Genomic_DNA"/>
</dbReference>
<dbReference type="Gene3D" id="1.10.287.3490">
    <property type="match status" value="1"/>
</dbReference>